<dbReference type="Proteomes" id="UP000004810">
    <property type="component" value="Unassembled WGS sequence"/>
</dbReference>
<evidence type="ECO:0000313" key="2">
    <source>
        <dbReference type="Proteomes" id="UP000004810"/>
    </source>
</evidence>
<comment type="caution">
    <text evidence="1">The sequence shown here is derived from an EMBL/GenBank/DDBJ whole genome shotgun (WGS) entry which is preliminary data.</text>
</comment>
<dbReference type="AlphaFoldDB" id="J9E6C2"/>
<dbReference type="EMBL" id="ADBV01007462">
    <property type="protein sequence ID" value="EJW77693.1"/>
    <property type="molecule type" value="Genomic_DNA"/>
</dbReference>
<sequence>MDQQRQKLNFRQFVAEVDALLVIVEDARLVVEAKGDIPLATPKLLYNKLVKFHWLNYCWLDKDTDYRRIKRLNKLALPRHILALSYPEKNEYNRDISTKDEMMICRWWNAPPHIQPIISVKFVSHNDDY</sequence>
<reference evidence="2" key="1">
    <citation type="submission" date="2012-08" db="EMBL/GenBank/DDBJ databases">
        <title>The Genome Sequence of Wuchereria bancrofti.</title>
        <authorList>
            <person name="Nutman T.B."/>
            <person name="Fink D.L."/>
            <person name="Russ C."/>
            <person name="Young S."/>
            <person name="Zeng Q."/>
            <person name="Koehrsen M."/>
            <person name="Alvarado L."/>
            <person name="Berlin A."/>
            <person name="Chapman S.B."/>
            <person name="Chen Z."/>
            <person name="Freedman E."/>
            <person name="Gellesch M."/>
            <person name="Goldberg J."/>
            <person name="Griggs A."/>
            <person name="Gujja S."/>
            <person name="Heilman E.R."/>
            <person name="Heiman D."/>
            <person name="Hepburn T."/>
            <person name="Howarth C."/>
            <person name="Jen D."/>
            <person name="Larson L."/>
            <person name="Lewis B."/>
            <person name="Mehta T."/>
            <person name="Park D."/>
            <person name="Pearson M."/>
            <person name="Roberts A."/>
            <person name="Saif S."/>
            <person name="Shea T."/>
            <person name="Shenoy N."/>
            <person name="Sisk P."/>
            <person name="Stolte C."/>
            <person name="Sykes S."/>
            <person name="Walk T."/>
            <person name="White J."/>
            <person name="Yandava C."/>
            <person name="Haas B."/>
            <person name="Henn M.R."/>
            <person name="Nusbaum C."/>
            <person name="Birren B."/>
        </authorList>
    </citation>
    <scope>NUCLEOTIDE SEQUENCE [LARGE SCALE GENOMIC DNA]</scope>
    <source>
        <strain evidence="2">NA</strain>
    </source>
</reference>
<organism evidence="1 2">
    <name type="scientific">Wuchereria bancrofti</name>
    <dbReference type="NCBI Taxonomy" id="6293"/>
    <lineage>
        <taxon>Eukaryota</taxon>
        <taxon>Metazoa</taxon>
        <taxon>Ecdysozoa</taxon>
        <taxon>Nematoda</taxon>
        <taxon>Chromadorea</taxon>
        <taxon>Rhabditida</taxon>
        <taxon>Spirurina</taxon>
        <taxon>Spiruromorpha</taxon>
        <taxon>Filarioidea</taxon>
        <taxon>Onchocercidae</taxon>
        <taxon>Wuchereria</taxon>
    </lineage>
</organism>
<accession>J9E6C2</accession>
<proteinExistence type="predicted"/>
<gene>
    <name evidence="1" type="ORF">WUBG_11398</name>
</gene>
<evidence type="ECO:0000313" key="1">
    <source>
        <dbReference type="EMBL" id="EJW77693.1"/>
    </source>
</evidence>
<name>J9E6C2_WUCBA</name>
<protein>
    <submittedName>
        <fullName evidence="1">Uncharacterized protein</fullName>
    </submittedName>
</protein>
<feature type="non-terminal residue" evidence="1">
    <location>
        <position position="129"/>
    </location>
</feature>